<sequence>MHSANGIHRIDLTTLTTEEIQPLIQLKSASMILKPCESKISPLTSRDVIPPERQIYHNLLTYNFHLMKMQEVSLHSPLLNDVLYESEFESQFWMVYDANKMLSACGDAHSIGNYHKLEKGDYVLRMQIRHEKKELLEKGAVSLAKKCGTLQTSYGPRPIYIAPLANEKITKAGIPNQCSWLEGTITYAKDEAARKVDVHSFKYILTEGPAVKKSNGSPKDNKNKIDEFKEGLRDYQVGMIPKLDVQKAEEVYKDVLSTYPNYLPAHISFCQKLDPAEIKNQLPFTYKKSLALNNDLVGAICSFQRIVELCDIVITETDANALLAYYGIKSDFRPDAAKIK</sequence>
<dbReference type="Proteomes" id="UP001151699">
    <property type="component" value="Chromosome B"/>
</dbReference>
<protein>
    <submittedName>
        <fullName evidence="3">Tripeptidyl-peptidase 2</fullName>
    </submittedName>
</protein>
<dbReference type="AlphaFoldDB" id="A0A9Q0N323"/>
<evidence type="ECO:0000259" key="2">
    <source>
        <dbReference type="Pfam" id="PF12583"/>
    </source>
</evidence>
<gene>
    <name evidence="3" type="primary">TppII_2</name>
    <name evidence="3" type="ORF">Bhyg_07632</name>
</gene>
<comment type="caution">
    <text evidence="3">The sequence shown here is derived from an EMBL/GenBank/DDBJ whole genome shotgun (WGS) entry which is preliminary data.</text>
</comment>
<reference evidence="3" key="1">
    <citation type="submission" date="2022-07" db="EMBL/GenBank/DDBJ databases">
        <authorList>
            <person name="Trinca V."/>
            <person name="Uliana J.V.C."/>
            <person name="Torres T.T."/>
            <person name="Ward R.J."/>
            <person name="Monesi N."/>
        </authorList>
    </citation>
    <scope>NUCLEOTIDE SEQUENCE</scope>
    <source>
        <strain evidence="3">HSMRA1968</strain>
        <tissue evidence="3">Whole embryos</tissue>
    </source>
</reference>
<keyword evidence="4" id="KW-1185">Reference proteome</keyword>
<dbReference type="EMBL" id="WJQU01000002">
    <property type="protein sequence ID" value="KAJ6642679.1"/>
    <property type="molecule type" value="Genomic_DNA"/>
</dbReference>
<evidence type="ECO:0000313" key="4">
    <source>
        <dbReference type="Proteomes" id="UP001151699"/>
    </source>
</evidence>
<dbReference type="Pfam" id="PF12580">
    <property type="entry name" value="TPPII"/>
    <property type="match status" value="1"/>
</dbReference>
<evidence type="ECO:0000313" key="3">
    <source>
        <dbReference type="EMBL" id="KAJ6642679.1"/>
    </source>
</evidence>
<dbReference type="Gene3D" id="1.25.40.710">
    <property type="match status" value="1"/>
</dbReference>
<dbReference type="Pfam" id="PF12583">
    <property type="entry name" value="TPPII_C"/>
    <property type="match status" value="1"/>
</dbReference>
<dbReference type="InterPro" id="IPR046939">
    <property type="entry name" value="TPPII_C_sf"/>
</dbReference>
<dbReference type="OrthoDB" id="10256524at2759"/>
<feature type="domain" description="Tripeptidyl peptidase II second Ig-like" evidence="1">
    <location>
        <begin position="14"/>
        <end position="138"/>
    </location>
</feature>
<name>A0A9Q0N323_9DIPT</name>
<dbReference type="InterPro" id="IPR022232">
    <property type="entry name" value="TPPII_C_art"/>
</dbReference>
<dbReference type="InterPro" id="IPR022229">
    <property type="entry name" value="TPPII_Ig-like-2"/>
</dbReference>
<feature type="domain" description="Tripeptidyl peptidase II C-terminal" evidence="2">
    <location>
        <begin position="216"/>
        <end position="283"/>
    </location>
</feature>
<accession>A0A9Q0N323</accession>
<organism evidence="3 4">
    <name type="scientific">Pseudolycoriella hygida</name>
    <dbReference type="NCBI Taxonomy" id="35572"/>
    <lineage>
        <taxon>Eukaryota</taxon>
        <taxon>Metazoa</taxon>
        <taxon>Ecdysozoa</taxon>
        <taxon>Arthropoda</taxon>
        <taxon>Hexapoda</taxon>
        <taxon>Insecta</taxon>
        <taxon>Pterygota</taxon>
        <taxon>Neoptera</taxon>
        <taxon>Endopterygota</taxon>
        <taxon>Diptera</taxon>
        <taxon>Nematocera</taxon>
        <taxon>Sciaroidea</taxon>
        <taxon>Sciaridae</taxon>
        <taxon>Pseudolycoriella</taxon>
    </lineage>
</organism>
<proteinExistence type="predicted"/>
<feature type="non-terminal residue" evidence="3">
    <location>
        <position position="340"/>
    </location>
</feature>
<evidence type="ECO:0000259" key="1">
    <source>
        <dbReference type="Pfam" id="PF12580"/>
    </source>
</evidence>